<accession>A0ABT3GN86</accession>
<evidence type="ECO:0000313" key="2">
    <source>
        <dbReference type="EMBL" id="MCW1924975.1"/>
    </source>
</evidence>
<evidence type="ECO:0000259" key="1">
    <source>
        <dbReference type="Pfam" id="PF12867"/>
    </source>
</evidence>
<organism evidence="2 3">
    <name type="scientific">Luteolibacter arcticus</name>
    <dbReference type="NCBI Taxonomy" id="1581411"/>
    <lineage>
        <taxon>Bacteria</taxon>
        <taxon>Pseudomonadati</taxon>
        <taxon>Verrucomicrobiota</taxon>
        <taxon>Verrucomicrobiia</taxon>
        <taxon>Verrucomicrobiales</taxon>
        <taxon>Verrucomicrobiaceae</taxon>
        <taxon>Luteolibacter</taxon>
    </lineage>
</organism>
<dbReference type="RefSeq" id="WP_264489083.1">
    <property type="nucleotide sequence ID" value="NZ_JAPDDT010000011.1"/>
</dbReference>
<dbReference type="Gene3D" id="1.20.120.450">
    <property type="entry name" value="dinb family like domain"/>
    <property type="match status" value="1"/>
</dbReference>
<protein>
    <submittedName>
        <fullName evidence="2">DinB family protein</fullName>
    </submittedName>
</protein>
<dbReference type="Proteomes" id="UP001320876">
    <property type="component" value="Unassembled WGS sequence"/>
</dbReference>
<name>A0ABT3GN86_9BACT</name>
<feature type="domain" description="DinB-like" evidence="1">
    <location>
        <begin position="49"/>
        <end position="187"/>
    </location>
</feature>
<keyword evidence="3" id="KW-1185">Reference proteome</keyword>
<dbReference type="EMBL" id="JAPDDT010000011">
    <property type="protein sequence ID" value="MCW1924975.1"/>
    <property type="molecule type" value="Genomic_DNA"/>
</dbReference>
<gene>
    <name evidence="2" type="ORF">OKA05_20600</name>
</gene>
<reference evidence="2 3" key="1">
    <citation type="submission" date="2022-10" db="EMBL/GenBank/DDBJ databases">
        <title>Luteolibacter arcticus strain CCTCC AB 2014275, whole genome shotgun sequencing project.</title>
        <authorList>
            <person name="Zhao G."/>
            <person name="Shen L."/>
        </authorList>
    </citation>
    <scope>NUCLEOTIDE SEQUENCE [LARGE SCALE GENOMIC DNA]</scope>
    <source>
        <strain evidence="2 3">CCTCC AB 2014275</strain>
    </source>
</reference>
<sequence length="195" mass="21614">MNESSAAPSSLAPPGAGLPRLEEFFLRSGLKIYSRLAGRERVLGLFLRDAERVLSLATPLDEATGRKAVLVPRVRGMEDSSRCWSPYMIVQHLVIVDKAILGMILLLAGGKTTNREVRVADVKPSPEAGPEVMEEFRAVLARWQETLAGIKDLRGGSRHAHPWFGPLDAHEWMSLAALHHGIHLRQMERVVNSLR</sequence>
<dbReference type="InterPro" id="IPR034660">
    <property type="entry name" value="DinB/YfiT-like"/>
</dbReference>
<evidence type="ECO:0000313" key="3">
    <source>
        <dbReference type="Proteomes" id="UP001320876"/>
    </source>
</evidence>
<proteinExistence type="predicted"/>
<dbReference type="SUPFAM" id="SSF109854">
    <property type="entry name" value="DinB/YfiT-like putative metalloenzymes"/>
    <property type="match status" value="1"/>
</dbReference>
<dbReference type="InterPro" id="IPR024775">
    <property type="entry name" value="DinB-like"/>
</dbReference>
<dbReference type="Pfam" id="PF12867">
    <property type="entry name" value="DinB_2"/>
    <property type="match status" value="1"/>
</dbReference>
<comment type="caution">
    <text evidence="2">The sequence shown here is derived from an EMBL/GenBank/DDBJ whole genome shotgun (WGS) entry which is preliminary data.</text>
</comment>